<name>A0ACC0A548_CATRO</name>
<proteinExistence type="predicted"/>
<evidence type="ECO:0000313" key="2">
    <source>
        <dbReference type="Proteomes" id="UP001060085"/>
    </source>
</evidence>
<keyword evidence="2" id="KW-1185">Reference proteome</keyword>
<comment type="caution">
    <text evidence="1">The sequence shown here is derived from an EMBL/GenBank/DDBJ whole genome shotgun (WGS) entry which is preliminary data.</text>
</comment>
<protein>
    <submittedName>
        <fullName evidence="1">Uncharacterized protein</fullName>
    </submittedName>
</protein>
<reference evidence="2" key="1">
    <citation type="journal article" date="2023" name="Nat. Plants">
        <title>Single-cell RNA sequencing provides a high-resolution roadmap for understanding the multicellular compartmentation of specialized metabolism.</title>
        <authorList>
            <person name="Sun S."/>
            <person name="Shen X."/>
            <person name="Li Y."/>
            <person name="Li Y."/>
            <person name="Wang S."/>
            <person name="Li R."/>
            <person name="Zhang H."/>
            <person name="Shen G."/>
            <person name="Guo B."/>
            <person name="Wei J."/>
            <person name="Xu J."/>
            <person name="St-Pierre B."/>
            <person name="Chen S."/>
            <person name="Sun C."/>
        </authorList>
    </citation>
    <scope>NUCLEOTIDE SEQUENCE [LARGE SCALE GENOMIC DNA]</scope>
</reference>
<accession>A0ACC0A548</accession>
<dbReference type="Proteomes" id="UP001060085">
    <property type="component" value="Linkage Group LG07"/>
</dbReference>
<gene>
    <name evidence="1" type="ORF">M9H77_31720</name>
</gene>
<dbReference type="EMBL" id="CM044707">
    <property type="protein sequence ID" value="KAI5654533.1"/>
    <property type="molecule type" value="Genomic_DNA"/>
</dbReference>
<sequence length="101" mass="12050">MGYTWSNSSWKRMEAIGRQEIAYSKLTRARSKCYKHEGYDENDYVSGFQKEQLFYTKYKVLDEIVILAIDSEILEAKHGNERNSLQYDCTITSIRKRRYTM</sequence>
<evidence type="ECO:0000313" key="1">
    <source>
        <dbReference type="EMBL" id="KAI5654533.1"/>
    </source>
</evidence>
<organism evidence="1 2">
    <name type="scientific">Catharanthus roseus</name>
    <name type="common">Madagascar periwinkle</name>
    <name type="synonym">Vinca rosea</name>
    <dbReference type="NCBI Taxonomy" id="4058"/>
    <lineage>
        <taxon>Eukaryota</taxon>
        <taxon>Viridiplantae</taxon>
        <taxon>Streptophyta</taxon>
        <taxon>Embryophyta</taxon>
        <taxon>Tracheophyta</taxon>
        <taxon>Spermatophyta</taxon>
        <taxon>Magnoliopsida</taxon>
        <taxon>eudicotyledons</taxon>
        <taxon>Gunneridae</taxon>
        <taxon>Pentapetalae</taxon>
        <taxon>asterids</taxon>
        <taxon>lamiids</taxon>
        <taxon>Gentianales</taxon>
        <taxon>Apocynaceae</taxon>
        <taxon>Rauvolfioideae</taxon>
        <taxon>Vinceae</taxon>
        <taxon>Catharanthinae</taxon>
        <taxon>Catharanthus</taxon>
    </lineage>
</organism>